<dbReference type="Ensembl" id="ENSGAGT00000040611.1">
    <property type="protein sequence ID" value="ENSGAGP00000035872.1"/>
    <property type="gene ID" value="ENSGAGG00000025452.1"/>
</dbReference>
<evidence type="ECO:0000259" key="10">
    <source>
        <dbReference type="PROSITE" id="PS51465"/>
    </source>
</evidence>
<comment type="subcellular location">
    <subcellularLocation>
        <location evidence="1">Cell membrane</location>
        <topology evidence="1">Multi-pass membrane protein</topology>
    </subcellularLocation>
</comment>
<protein>
    <recommendedName>
        <fullName evidence="10">Kazal-like domain-containing protein</fullName>
    </recommendedName>
</protein>
<dbReference type="Gene3D" id="3.30.60.30">
    <property type="match status" value="1"/>
</dbReference>
<evidence type="ECO:0000313" key="12">
    <source>
        <dbReference type="Proteomes" id="UP000291020"/>
    </source>
</evidence>
<dbReference type="PANTHER" id="PTHR11388:SF89">
    <property type="entry name" value="SOLUTE CARRIER ORGANIC ANION TRANSPORTER FAMILY MEMBER 1B3"/>
    <property type="match status" value="1"/>
</dbReference>
<keyword evidence="3" id="KW-1003">Cell membrane</keyword>
<dbReference type="Proteomes" id="UP000291020">
    <property type="component" value="Unassembled WGS sequence"/>
</dbReference>
<dbReference type="STRING" id="38772.ENSGAGP00000035872"/>
<dbReference type="GO" id="GO:0015125">
    <property type="term" value="F:bile acid transmembrane transporter activity"/>
    <property type="evidence" value="ECO:0007669"/>
    <property type="project" value="TreeGrafter"/>
</dbReference>
<dbReference type="SUPFAM" id="SSF103473">
    <property type="entry name" value="MFS general substrate transporter"/>
    <property type="match status" value="1"/>
</dbReference>
<dbReference type="SUPFAM" id="SSF100895">
    <property type="entry name" value="Kazal-type serine protease inhibitors"/>
    <property type="match status" value="1"/>
</dbReference>
<dbReference type="InterPro" id="IPR004156">
    <property type="entry name" value="OATP"/>
</dbReference>
<evidence type="ECO:0000256" key="4">
    <source>
        <dbReference type="ARBA" id="ARBA00022692"/>
    </source>
</evidence>
<feature type="chain" id="PRO_5019500572" description="Kazal-like domain-containing protein" evidence="9">
    <location>
        <begin position="19"/>
        <end position="155"/>
    </location>
</feature>
<reference evidence="11" key="3">
    <citation type="submission" date="2025-09" db="UniProtKB">
        <authorList>
            <consortium name="Ensembl"/>
        </authorList>
    </citation>
    <scope>IDENTIFICATION</scope>
</reference>
<organism evidence="11 12">
    <name type="scientific">Gopherus agassizii</name>
    <name type="common">Agassiz's desert tortoise</name>
    <dbReference type="NCBI Taxonomy" id="38772"/>
    <lineage>
        <taxon>Eukaryota</taxon>
        <taxon>Metazoa</taxon>
        <taxon>Chordata</taxon>
        <taxon>Craniata</taxon>
        <taxon>Vertebrata</taxon>
        <taxon>Euteleostomi</taxon>
        <taxon>Archelosauria</taxon>
        <taxon>Testudinata</taxon>
        <taxon>Testudines</taxon>
        <taxon>Cryptodira</taxon>
        <taxon>Durocryptodira</taxon>
        <taxon>Testudinoidea</taxon>
        <taxon>Testudinidae</taxon>
        <taxon>Gopherus</taxon>
    </lineage>
</organism>
<keyword evidence="7" id="KW-1015">Disulfide bond</keyword>
<evidence type="ECO:0000256" key="5">
    <source>
        <dbReference type="ARBA" id="ARBA00022989"/>
    </source>
</evidence>
<dbReference type="GO" id="GO:0015347">
    <property type="term" value="F:sodium-independent organic anion transmembrane transporter activity"/>
    <property type="evidence" value="ECO:0007669"/>
    <property type="project" value="TreeGrafter"/>
</dbReference>
<feature type="signal peptide" evidence="9">
    <location>
        <begin position="1"/>
        <end position="18"/>
    </location>
</feature>
<feature type="domain" description="Kazal-like" evidence="10">
    <location>
        <begin position="95"/>
        <end position="155"/>
    </location>
</feature>
<keyword evidence="5 8" id="KW-1133">Transmembrane helix</keyword>
<keyword evidence="9" id="KW-0732">Signal</keyword>
<evidence type="ECO:0000256" key="7">
    <source>
        <dbReference type="ARBA" id="ARBA00023157"/>
    </source>
</evidence>
<dbReference type="Pfam" id="PF07648">
    <property type="entry name" value="Kazal_2"/>
    <property type="match status" value="1"/>
</dbReference>
<keyword evidence="4 8" id="KW-0812">Transmembrane</keyword>
<name>A0A452J6A1_9SAUR</name>
<evidence type="ECO:0000256" key="3">
    <source>
        <dbReference type="ARBA" id="ARBA00022475"/>
    </source>
</evidence>
<evidence type="ECO:0000313" key="11">
    <source>
        <dbReference type="Ensembl" id="ENSGAGP00000035872.1"/>
    </source>
</evidence>
<dbReference type="GO" id="GO:0016323">
    <property type="term" value="C:basolateral plasma membrane"/>
    <property type="evidence" value="ECO:0007669"/>
    <property type="project" value="TreeGrafter"/>
</dbReference>
<reference evidence="12" key="1">
    <citation type="journal article" date="2017" name="PLoS ONE">
        <title>The Agassiz's desert tortoise genome provides a resource for the conservation of a threatened species.</title>
        <authorList>
            <person name="Tollis M."/>
            <person name="DeNardo D.F."/>
            <person name="Cornelius J.A."/>
            <person name="Dolby G.A."/>
            <person name="Edwards T."/>
            <person name="Henen B.T."/>
            <person name="Karl A.E."/>
            <person name="Murphy R.W."/>
            <person name="Kusumi K."/>
        </authorList>
    </citation>
    <scope>NUCLEOTIDE SEQUENCE [LARGE SCALE GENOMIC DNA]</scope>
</reference>
<evidence type="ECO:0000256" key="1">
    <source>
        <dbReference type="ARBA" id="ARBA00004651"/>
    </source>
</evidence>
<dbReference type="InterPro" id="IPR036259">
    <property type="entry name" value="MFS_trans_sf"/>
</dbReference>
<dbReference type="PROSITE" id="PS51465">
    <property type="entry name" value="KAZAL_2"/>
    <property type="match status" value="1"/>
</dbReference>
<dbReference type="Pfam" id="PF03137">
    <property type="entry name" value="OATP"/>
    <property type="match status" value="1"/>
</dbReference>
<reference evidence="11" key="2">
    <citation type="submission" date="2025-08" db="UniProtKB">
        <authorList>
            <consortium name="Ensembl"/>
        </authorList>
    </citation>
    <scope>IDENTIFICATION</scope>
</reference>
<dbReference type="InterPro" id="IPR002350">
    <property type="entry name" value="Kazal_dom"/>
</dbReference>
<dbReference type="AlphaFoldDB" id="A0A452J6A1"/>
<dbReference type="PANTHER" id="PTHR11388">
    <property type="entry name" value="ORGANIC ANION TRANSPORTER"/>
    <property type="match status" value="1"/>
</dbReference>
<evidence type="ECO:0000256" key="6">
    <source>
        <dbReference type="ARBA" id="ARBA00023136"/>
    </source>
</evidence>
<sequence length="155" mass="17296">MYFIFLCCTLLQPNSLIGYYTYRPKYMEQQYGQSASKSNFIIITTSPPAAVGIFTRGFIMKICKLGIVAAAKLLLMILFTFCIFTLLCFVLHHGNYSFSVCSSGCKCATNQWDPVCGDKGITYMSACLAECKALTGQRQNMVRAFPSILQRNVSL</sequence>
<proteinExistence type="inferred from homology"/>
<evidence type="ECO:0000256" key="2">
    <source>
        <dbReference type="ARBA" id="ARBA00009657"/>
    </source>
</evidence>
<keyword evidence="12" id="KW-1185">Reference proteome</keyword>
<evidence type="ECO:0000256" key="9">
    <source>
        <dbReference type="SAM" id="SignalP"/>
    </source>
</evidence>
<feature type="transmembrane region" description="Helical" evidence="8">
    <location>
        <begin position="71"/>
        <end position="92"/>
    </location>
</feature>
<keyword evidence="6 8" id="KW-0472">Membrane</keyword>
<comment type="similarity">
    <text evidence="2">Belongs to the organo anion transporter (TC 2.A.60) family.</text>
</comment>
<evidence type="ECO:0000256" key="8">
    <source>
        <dbReference type="SAM" id="Phobius"/>
    </source>
</evidence>
<dbReference type="InterPro" id="IPR036058">
    <property type="entry name" value="Kazal_dom_sf"/>
</dbReference>
<accession>A0A452J6A1</accession>
<dbReference type="GO" id="GO:0043252">
    <property type="term" value="P:sodium-independent organic anion transport"/>
    <property type="evidence" value="ECO:0007669"/>
    <property type="project" value="TreeGrafter"/>
</dbReference>